<dbReference type="EMBL" id="JAEKNS010000048">
    <property type="protein sequence ID" value="MBJ7594060.1"/>
    <property type="molecule type" value="Genomic_DNA"/>
</dbReference>
<gene>
    <name evidence="1" type="ORF">JF886_04230</name>
</gene>
<proteinExistence type="predicted"/>
<dbReference type="RefSeq" id="WP_337309941.1">
    <property type="nucleotide sequence ID" value="NZ_JAEKNS010000048.1"/>
</dbReference>
<reference evidence="1 2" key="1">
    <citation type="submission" date="2020-10" db="EMBL/GenBank/DDBJ databases">
        <title>Ca. Dormibacterota MAGs.</title>
        <authorList>
            <person name="Montgomery K."/>
        </authorList>
    </citation>
    <scope>NUCLEOTIDE SEQUENCE [LARGE SCALE GENOMIC DNA]</scope>
    <source>
        <strain evidence="1">SC8812_S17_18</strain>
    </source>
</reference>
<comment type="caution">
    <text evidence="1">The sequence shown here is derived from an EMBL/GenBank/DDBJ whole genome shotgun (WGS) entry which is preliminary data.</text>
</comment>
<dbReference type="AlphaFoldDB" id="A0A934K1C6"/>
<evidence type="ECO:0000313" key="2">
    <source>
        <dbReference type="Proteomes" id="UP000606991"/>
    </source>
</evidence>
<sequence length="198" mass="22153">MPDGVKADEKNYSPWVDPNGGSAGYFSTGWVMLTDSTVKYYAQVGWLEYSGSNRIIFTEVGGPTNFYRTPYSPQPINSTSTVEVSWDPGTLQRFKFYVNGSIIGGENRLAGFTPGEAQISGETYSTATQMAGGYSGTHYQSWENERVWYPSTPGGNWHYFNENWNTAFDFTKSALFGQSNYPSPYLDSQYIWDTACPN</sequence>
<protein>
    <submittedName>
        <fullName evidence="1">Uncharacterized protein</fullName>
    </submittedName>
</protein>
<name>A0A934K1C6_9BACT</name>
<dbReference type="Proteomes" id="UP000606991">
    <property type="component" value="Unassembled WGS sequence"/>
</dbReference>
<accession>A0A934K1C6</accession>
<evidence type="ECO:0000313" key="1">
    <source>
        <dbReference type="EMBL" id="MBJ7594060.1"/>
    </source>
</evidence>
<organism evidence="1 2">
    <name type="scientific">Candidatus Aeolococcus gillhamiae</name>
    <dbReference type="NCBI Taxonomy" id="3127015"/>
    <lineage>
        <taxon>Bacteria</taxon>
        <taxon>Bacillati</taxon>
        <taxon>Candidatus Dormiibacterota</taxon>
        <taxon>Candidatus Dormibacteria</taxon>
        <taxon>Candidatus Aeolococcales</taxon>
        <taxon>Candidatus Aeolococcaceae</taxon>
        <taxon>Candidatus Aeolococcus</taxon>
    </lineage>
</organism>